<evidence type="ECO:0000313" key="2">
    <source>
        <dbReference type="EMBL" id="RFA09283.1"/>
    </source>
</evidence>
<dbReference type="OrthoDB" id="9780392at2"/>
<name>A0A3E0VIG0_9MICO</name>
<dbReference type="Proteomes" id="UP000256486">
    <property type="component" value="Unassembled WGS sequence"/>
</dbReference>
<dbReference type="InterPro" id="IPR012349">
    <property type="entry name" value="Split_barrel_FMN-bd"/>
</dbReference>
<gene>
    <name evidence="2" type="ORF">B7R54_08615</name>
</gene>
<dbReference type="SUPFAM" id="SSF50475">
    <property type="entry name" value="FMN-binding split barrel"/>
    <property type="match status" value="1"/>
</dbReference>
<protein>
    <recommendedName>
        <fullName evidence="4">Pyridoxamine 5'-phosphate oxidase putative domain-containing protein</fullName>
    </recommendedName>
</protein>
<evidence type="ECO:0000256" key="1">
    <source>
        <dbReference type="SAM" id="MobiDB-lite"/>
    </source>
</evidence>
<organism evidence="2 3">
    <name type="scientific">Subtercola boreus</name>
    <dbReference type="NCBI Taxonomy" id="120213"/>
    <lineage>
        <taxon>Bacteria</taxon>
        <taxon>Bacillati</taxon>
        <taxon>Actinomycetota</taxon>
        <taxon>Actinomycetes</taxon>
        <taxon>Micrococcales</taxon>
        <taxon>Microbacteriaceae</taxon>
        <taxon>Subtercola</taxon>
    </lineage>
</organism>
<dbReference type="EMBL" id="NBWZ01000001">
    <property type="protein sequence ID" value="RFA09283.1"/>
    <property type="molecule type" value="Genomic_DNA"/>
</dbReference>
<dbReference type="AlphaFoldDB" id="A0A3E0VIG0"/>
<keyword evidence="3" id="KW-1185">Reference proteome</keyword>
<feature type="region of interest" description="Disordered" evidence="1">
    <location>
        <begin position="1"/>
        <end position="21"/>
    </location>
</feature>
<dbReference type="RefSeq" id="WP_116414677.1">
    <property type="nucleotide sequence ID" value="NZ_NBWZ01000001.1"/>
</dbReference>
<accession>A0A3E0VIG0</accession>
<sequence length="124" mass="13542">MRTQPSLTGIPPALDPGNLPDDPTELFLSWIRDAANAGVAEPHAATLATVDEEGAPDARTLILKDADGRGSRSRASALRGSCRPVDALRVDRLMRHRPLGHQSQPARRTLRVGMLGLRHRHRYA</sequence>
<evidence type="ECO:0000313" key="3">
    <source>
        <dbReference type="Proteomes" id="UP000256486"/>
    </source>
</evidence>
<comment type="caution">
    <text evidence="2">The sequence shown here is derived from an EMBL/GenBank/DDBJ whole genome shotgun (WGS) entry which is preliminary data.</text>
</comment>
<proteinExistence type="predicted"/>
<evidence type="ECO:0008006" key="4">
    <source>
        <dbReference type="Google" id="ProtNLM"/>
    </source>
</evidence>
<reference evidence="2 3" key="1">
    <citation type="submission" date="2017-04" db="EMBL/GenBank/DDBJ databases">
        <title>Comparative genome analysis of Subtercola boreus.</title>
        <authorList>
            <person name="Cho Y.-J."/>
            <person name="Cho A."/>
            <person name="Kim O.-S."/>
            <person name="Lee J.-I."/>
        </authorList>
    </citation>
    <scope>NUCLEOTIDE SEQUENCE [LARGE SCALE GENOMIC DNA]</scope>
    <source>
        <strain evidence="2 3">K300</strain>
    </source>
</reference>
<dbReference type="Gene3D" id="2.30.110.10">
    <property type="entry name" value="Electron Transport, Fmn-binding Protein, Chain A"/>
    <property type="match status" value="1"/>
</dbReference>